<keyword evidence="5" id="KW-1185">Reference proteome</keyword>
<dbReference type="SMART" id="SM01379">
    <property type="entry name" value="GAGE"/>
    <property type="match status" value="1"/>
</dbReference>
<evidence type="ECO:0000259" key="3">
    <source>
        <dbReference type="SMART" id="SM01379"/>
    </source>
</evidence>
<comment type="similarity">
    <text evidence="1">Belongs to the GAGE family.</text>
</comment>
<dbReference type="AlphaFoldDB" id="A0A8C4LBM1"/>
<dbReference type="Pfam" id="PF05831">
    <property type="entry name" value="GAGE"/>
    <property type="match status" value="1"/>
</dbReference>
<sequence length="97" mass="10489">MLSSAMEIGPPRSKIIYFQPDGPLAAQQSSDKQPQQEELPTESQDILPGPDLEADQQELAQPKTGGECGGCPEVKGMVLPNFEPIEMPEIGEGQPWV</sequence>
<evidence type="ECO:0000256" key="1">
    <source>
        <dbReference type="ARBA" id="ARBA00007043"/>
    </source>
</evidence>
<dbReference type="Proteomes" id="UP000694387">
    <property type="component" value="Chromosome 3"/>
</dbReference>
<accession>A0A8C4LBM1</accession>
<evidence type="ECO:0000313" key="5">
    <source>
        <dbReference type="Proteomes" id="UP000694387"/>
    </source>
</evidence>
<evidence type="ECO:0000313" key="4">
    <source>
        <dbReference type="Ensembl" id="ENSEASP00005006324.2"/>
    </source>
</evidence>
<dbReference type="InterPro" id="IPR031320">
    <property type="entry name" value="GAGE"/>
</dbReference>
<reference evidence="4 5" key="1">
    <citation type="journal article" date="2020" name="Nat. Commun.">
        <title>Donkey genomes provide new insights into domestication and selection for coat color.</title>
        <authorList>
            <person name="Wang"/>
            <person name="C."/>
            <person name="Li"/>
            <person name="H."/>
            <person name="Guo"/>
            <person name="Y."/>
            <person name="Huang"/>
            <person name="J."/>
            <person name="Sun"/>
            <person name="Y."/>
            <person name="Min"/>
            <person name="J."/>
            <person name="Wang"/>
            <person name="J."/>
            <person name="Fang"/>
            <person name="X."/>
            <person name="Zhao"/>
            <person name="Z."/>
            <person name="Wang"/>
            <person name="S."/>
            <person name="Zhang"/>
            <person name="Y."/>
            <person name="Liu"/>
            <person name="Q."/>
            <person name="Jiang"/>
            <person name="Q."/>
            <person name="Wang"/>
            <person name="X."/>
            <person name="Guo"/>
            <person name="Y."/>
            <person name="Yang"/>
            <person name="C."/>
            <person name="Wang"/>
            <person name="Y."/>
            <person name="Tian"/>
            <person name="F."/>
            <person name="Zhuang"/>
            <person name="G."/>
            <person name="Fan"/>
            <person name="Y."/>
            <person name="Gao"/>
            <person name="Q."/>
            <person name="Li"/>
            <person name="Y."/>
            <person name="Ju"/>
            <person name="Z."/>
            <person name="Li"/>
            <person name="J."/>
            <person name="Li"/>
            <person name="R."/>
            <person name="Hou"/>
            <person name="M."/>
            <person name="Yang"/>
            <person name="G."/>
            <person name="Liu"/>
            <person name="G."/>
            <person name="Liu"/>
            <person name="W."/>
            <person name="Guo"/>
            <person name="J."/>
            <person name="Pan"/>
            <person name="S."/>
            <person name="Fan"/>
            <person name="G."/>
            <person name="Zhang"/>
            <person name="W."/>
            <person name="Zhang"/>
            <person name="R."/>
            <person name="Yu"/>
            <person name="J."/>
            <person name="Zhang"/>
            <person name="X."/>
            <person name="Yin"/>
            <person name="Q."/>
            <person name="Ji"/>
            <person name="C."/>
            <person name="Jin"/>
            <person name="Y."/>
            <person name="Yue"/>
            <person name="G."/>
            <person name="Liu"/>
            <person name="M."/>
            <person name="Xu"/>
            <person name="J."/>
            <person name="Liu"/>
            <person name="S."/>
            <person name="Jordana"/>
            <person name="J."/>
            <person name="Noce"/>
            <person name="A."/>
            <person name="Amills"/>
            <person name="M."/>
            <person name="Wu"/>
            <person name="D.D."/>
            <person name="Li"/>
            <person name="S."/>
            <person name="Zhou"/>
            <person name="X. and Zhong"/>
            <person name="J."/>
        </authorList>
    </citation>
    <scope>NUCLEOTIDE SEQUENCE [LARGE SCALE GENOMIC DNA]</scope>
</reference>
<evidence type="ECO:0000256" key="2">
    <source>
        <dbReference type="SAM" id="MobiDB-lite"/>
    </source>
</evidence>
<dbReference type="InterPro" id="IPR008625">
    <property type="entry name" value="GAGE_fam"/>
</dbReference>
<feature type="region of interest" description="Disordered" evidence="2">
    <location>
        <begin position="1"/>
        <end position="52"/>
    </location>
</feature>
<organism evidence="4 5">
    <name type="scientific">Equus asinus</name>
    <name type="common">Donkey</name>
    <name type="synonym">Equus africanus asinus</name>
    <dbReference type="NCBI Taxonomy" id="9793"/>
    <lineage>
        <taxon>Eukaryota</taxon>
        <taxon>Metazoa</taxon>
        <taxon>Chordata</taxon>
        <taxon>Craniata</taxon>
        <taxon>Vertebrata</taxon>
        <taxon>Euteleostomi</taxon>
        <taxon>Mammalia</taxon>
        <taxon>Eutheria</taxon>
        <taxon>Laurasiatheria</taxon>
        <taxon>Perissodactyla</taxon>
        <taxon>Equidae</taxon>
        <taxon>Equus</taxon>
    </lineage>
</organism>
<reference evidence="4" key="3">
    <citation type="submission" date="2025-09" db="UniProtKB">
        <authorList>
            <consortium name="Ensembl"/>
        </authorList>
    </citation>
    <scope>IDENTIFICATION</scope>
</reference>
<dbReference type="GeneTree" id="ENSGT00940000153097"/>
<feature type="compositionally biased region" description="Polar residues" evidence="2">
    <location>
        <begin position="26"/>
        <end position="44"/>
    </location>
</feature>
<reference evidence="4" key="2">
    <citation type="submission" date="2025-08" db="UniProtKB">
        <authorList>
            <consortium name="Ensembl"/>
        </authorList>
    </citation>
    <scope>IDENTIFICATION</scope>
</reference>
<protein>
    <recommendedName>
        <fullName evidence="3">GAGE domain-containing protein</fullName>
    </recommendedName>
</protein>
<proteinExistence type="inferred from homology"/>
<name>A0A8C4LBM1_EQUAS</name>
<dbReference type="PANTHER" id="PTHR14047">
    <property type="entry name" value="P ANTIGEN FAMILY MEMBER 5-RELATED"/>
    <property type="match status" value="1"/>
</dbReference>
<dbReference type="Ensembl" id="ENSEAST00005006915.2">
    <property type="protein sequence ID" value="ENSEASP00005006324.2"/>
    <property type="gene ID" value="ENSEASG00005004686.2"/>
</dbReference>
<feature type="domain" description="GAGE" evidence="3">
    <location>
        <begin position="11"/>
        <end position="97"/>
    </location>
</feature>